<proteinExistence type="inferred from homology"/>
<dbReference type="EMBL" id="CP054492">
    <property type="protein sequence ID" value="QOY53376.1"/>
    <property type="molecule type" value="Genomic_DNA"/>
</dbReference>
<evidence type="ECO:0000313" key="13">
    <source>
        <dbReference type="Proteomes" id="UP000593994"/>
    </source>
</evidence>
<dbReference type="Pfam" id="PF01609">
    <property type="entry name" value="DDE_Tnp_1"/>
    <property type="match status" value="1"/>
</dbReference>
<comment type="similarity">
    <text evidence="2">Belongs to the transposase 11 family.</text>
</comment>
<dbReference type="EMBL" id="CP054492">
    <property type="protein sequence ID" value="QOY52908.1"/>
    <property type="molecule type" value="Genomic_DNA"/>
</dbReference>
<evidence type="ECO:0000256" key="3">
    <source>
        <dbReference type="ARBA" id="ARBA00022578"/>
    </source>
</evidence>
<evidence type="ECO:0000259" key="6">
    <source>
        <dbReference type="Pfam" id="PF01609"/>
    </source>
</evidence>
<dbReference type="KEGG" id="sbal:HUE88_04270"/>
<dbReference type="GO" id="GO:0004803">
    <property type="term" value="F:transposase activity"/>
    <property type="evidence" value="ECO:0007669"/>
    <property type="project" value="InterPro"/>
</dbReference>
<keyword evidence="4" id="KW-0238">DNA-binding</keyword>
<dbReference type="AlphaFoldDB" id="A0A7S7LXW8"/>
<evidence type="ECO:0000259" key="7">
    <source>
        <dbReference type="Pfam" id="PF05598"/>
    </source>
</evidence>
<protein>
    <submittedName>
        <fullName evidence="12">IS5 family transposase</fullName>
    </submittedName>
</protein>
<organism evidence="12 13">
    <name type="scientific">Candidatus Sulfurimonas baltica</name>
    <dbReference type="NCBI Taxonomy" id="2740404"/>
    <lineage>
        <taxon>Bacteria</taxon>
        <taxon>Pseudomonadati</taxon>
        <taxon>Campylobacterota</taxon>
        <taxon>Epsilonproteobacteria</taxon>
        <taxon>Campylobacterales</taxon>
        <taxon>Sulfurimonadaceae</taxon>
        <taxon>Sulfurimonas</taxon>
    </lineage>
</organism>
<dbReference type="PANTHER" id="PTHR35604">
    <property type="entry name" value="TRANSPOSASE INSH FOR INSERTION SEQUENCE ELEMENT IS5A-RELATED"/>
    <property type="match status" value="1"/>
</dbReference>
<dbReference type="KEGG" id="sbal:HUE88_07745"/>
<reference evidence="12 13" key="1">
    <citation type="submission" date="2020-05" db="EMBL/GenBank/DDBJ databases">
        <title>Sulfurimonas marisnigri, sp. nov., and Sulfurimonas baltica, sp. nov., manganese oxide reducing chemolithoautotrophs of the class Epsilonproteobacteria isolated from the pelagic redoxclines of the Black and Baltic Seas and emended description of the genus Sulfurimonas.</title>
        <authorList>
            <person name="Henkel J.V."/>
            <person name="Laudan C."/>
            <person name="Werner J."/>
            <person name="Neu T."/>
            <person name="Plewe S."/>
            <person name="Sproer C."/>
            <person name="Bunk B."/>
            <person name="Schulz-Vogt H.N."/>
        </authorList>
    </citation>
    <scope>NUCLEOTIDE SEQUENCE [LARGE SCALE GENOMIC DNA]</scope>
    <source>
        <strain evidence="12 13">GD2</strain>
    </source>
</reference>
<evidence type="ECO:0000313" key="8">
    <source>
        <dbReference type="EMBL" id="QOY51035.1"/>
    </source>
</evidence>
<dbReference type="GO" id="GO:0003677">
    <property type="term" value="F:DNA binding"/>
    <property type="evidence" value="ECO:0007669"/>
    <property type="project" value="UniProtKB-KW"/>
</dbReference>
<keyword evidence="13" id="KW-1185">Reference proteome</keyword>
<comment type="function">
    <text evidence="1">Involved in the transposition of the insertion sequence IS5.</text>
</comment>
<dbReference type="KEGG" id="sbal:HUE88_06810"/>
<dbReference type="KEGG" id="sbal:HUE88_02810"/>
<dbReference type="GO" id="GO:0006313">
    <property type="term" value="P:DNA transposition"/>
    <property type="evidence" value="ECO:0007669"/>
    <property type="project" value="InterPro"/>
</dbReference>
<evidence type="ECO:0000256" key="4">
    <source>
        <dbReference type="ARBA" id="ARBA00023125"/>
    </source>
</evidence>
<evidence type="ECO:0000313" key="11">
    <source>
        <dbReference type="EMBL" id="QOY52908.1"/>
    </source>
</evidence>
<dbReference type="InterPro" id="IPR008490">
    <property type="entry name" value="Transposase_InsH_N"/>
</dbReference>
<evidence type="ECO:0000256" key="1">
    <source>
        <dbReference type="ARBA" id="ARBA00003544"/>
    </source>
</evidence>
<dbReference type="EMBL" id="CP054492">
    <property type="protein sequence ID" value="QOY52622.1"/>
    <property type="molecule type" value="Genomic_DNA"/>
</dbReference>
<dbReference type="KEGG" id="sbal:HUE88_02740"/>
<gene>
    <name evidence="9" type="ORF">HUE88_02740</name>
    <name evidence="10" type="ORF">HUE88_02810</name>
    <name evidence="11" type="ORF">HUE88_04270</name>
    <name evidence="12" type="ORF">HUE88_06810</name>
    <name evidence="8" type="ORF">HUE88_07745</name>
</gene>
<evidence type="ECO:0000313" key="12">
    <source>
        <dbReference type="EMBL" id="QOY53376.1"/>
    </source>
</evidence>
<dbReference type="RefSeq" id="WP_194368150.1">
    <property type="nucleotide sequence ID" value="NZ_CP054492.1"/>
</dbReference>
<keyword evidence="5" id="KW-0233">DNA recombination</keyword>
<dbReference type="PANTHER" id="PTHR35604:SF2">
    <property type="entry name" value="TRANSPOSASE INSH FOR INSERTION SEQUENCE ELEMENT IS5A-RELATED"/>
    <property type="match status" value="1"/>
</dbReference>
<evidence type="ECO:0000256" key="2">
    <source>
        <dbReference type="ARBA" id="ARBA00010075"/>
    </source>
</evidence>
<dbReference type="Pfam" id="PF05598">
    <property type="entry name" value="DUF772"/>
    <property type="match status" value="1"/>
</dbReference>
<evidence type="ECO:0000256" key="5">
    <source>
        <dbReference type="ARBA" id="ARBA00023172"/>
    </source>
</evidence>
<dbReference type="Proteomes" id="UP000593994">
    <property type="component" value="Chromosome"/>
</dbReference>
<feature type="domain" description="Transposase IS4-like" evidence="6">
    <location>
        <begin position="222"/>
        <end position="401"/>
    </location>
</feature>
<evidence type="ECO:0000313" key="10">
    <source>
        <dbReference type="EMBL" id="QOY52635.1"/>
    </source>
</evidence>
<keyword evidence="3" id="KW-0815">Transposition</keyword>
<name>A0A7S7LXW8_9BACT</name>
<dbReference type="InterPro" id="IPR047959">
    <property type="entry name" value="Transpos_IS5"/>
</dbReference>
<dbReference type="EMBL" id="CP054492">
    <property type="protein sequence ID" value="QOY51035.1"/>
    <property type="molecule type" value="Genomic_DNA"/>
</dbReference>
<sequence length="417" mass="48113">MAFKDTNNTFSDIAITSRLHKVNSFLKELDSIINFEKLRPILNKNGRGGKNATGSPAYDNVLMFRILLVQKYYNLSDQSMEDALYVNLLFIRFVGLSLEDTVPDESTICRFRNSLLANKLYDKLFNAVNKQLEDNNFIAKEGKSVLVDASLIKSENTQINNKTKEQKSEDKLKVETDNSKLDIQINEELKSRTPSKKKIEKLLNAKEYNSKTMKNAQLDTLQDIDTKDVKISQEIIENEKDSYEHKNKIDTDIRIGYQSSKKQYTQGYKTHIASDEESGVILKTMTTFANTSDIDVLEPFIESIPNVKACYADKAYKSKEIDELLQSKDIENMICLKEKQKMSSDERKIQREDEKPKHKIRAKVEHRFADLKVQMKGHTTRFIGLVRNNMNFTIACIAANLRLLAYRQMNMRKSVNR</sequence>
<evidence type="ECO:0000313" key="9">
    <source>
        <dbReference type="EMBL" id="QOY52622.1"/>
    </source>
</evidence>
<dbReference type="EMBL" id="CP054492">
    <property type="protein sequence ID" value="QOY52635.1"/>
    <property type="molecule type" value="Genomic_DNA"/>
</dbReference>
<dbReference type="NCBIfam" id="NF033581">
    <property type="entry name" value="transpos_IS5_4"/>
    <property type="match status" value="1"/>
</dbReference>
<feature type="domain" description="Transposase InsH N-terminal" evidence="7">
    <location>
        <begin position="22"/>
        <end position="113"/>
    </location>
</feature>
<accession>A0A7S7LXW8</accession>
<dbReference type="InterPro" id="IPR002559">
    <property type="entry name" value="Transposase_11"/>
</dbReference>